<dbReference type="Pfam" id="PF00370">
    <property type="entry name" value="FGGY_N"/>
    <property type="match status" value="1"/>
</dbReference>
<keyword evidence="6 8" id="KW-0067">ATP-binding</keyword>
<evidence type="ECO:0000256" key="9">
    <source>
        <dbReference type="RuleBase" id="RU003733"/>
    </source>
</evidence>
<evidence type="ECO:0000259" key="12">
    <source>
        <dbReference type="Pfam" id="PF02782"/>
    </source>
</evidence>
<evidence type="ECO:0000256" key="3">
    <source>
        <dbReference type="ARBA" id="ARBA00022679"/>
    </source>
</evidence>
<dbReference type="InterPro" id="IPR018485">
    <property type="entry name" value="FGGY_C"/>
</dbReference>
<dbReference type="AlphaFoldDB" id="C0C311"/>
<dbReference type="PIRSF" id="PIRSF000538">
    <property type="entry name" value="GlpK"/>
    <property type="match status" value="1"/>
</dbReference>
<evidence type="ECO:0000256" key="5">
    <source>
        <dbReference type="ARBA" id="ARBA00022777"/>
    </source>
</evidence>
<keyword evidence="3 8" id="KW-0808">Transferase</keyword>
<comment type="function">
    <text evidence="8">Catalyzes the phosphorylation of D-xylulose to D-xylulose 5-phosphate.</text>
</comment>
<feature type="binding site" evidence="8">
    <location>
        <begin position="81"/>
        <end position="82"/>
    </location>
    <ligand>
        <name>substrate</name>
    </ligand>
</feature>
<comment type="catalytic activity">
    <reaction evidence="8 10">
        <text>D-xylulose + ATP = D-xylulose 5-phosphate + ADP + H(+)</text>
        <dbReference type="Rhea" id="RHEA:10964"/>
        <dbReference type="ChEBI" id="CHEBI:15378"/>
        <dbReference type="ChEBI" id="CHEBI:17140"/>
        <dbReference type="ChEBI" id="CHEBI:30616"/>
        <dbReference type="ChEBI" id="CHEBI:57737"/>
        <dbReference type="ChEBI" id="CHEBI:456216"/>
        <dbReference type="EC" id="2.7.1.17"/>
    </reaction>
</comment>
<dbReference type="GO" id="GO:0005998">
    <property type="term" value="P:xylulose catabolic process"/>
    <property type="evidence" value="ECO:0007669"/>
    <property type="project" value="UniProtKB-UniRule"/>
</dbReference>
<dbReference type="Gene3D" id="3.30.420.40">
    <property type="match status" value="2"/>
</dbReference>
<reference evidence="13" key="2">
    <citation type="submission" date="2013-06" db="EMBL/GenBank/DDBJ databases">
        <title>Draft genome sequence of Clostridium hylemonae (DSM 15053).</title>
        <authorList>
            <person name="Sudarsanam P."/>
            <person name="Ley R."/>
            <person name="Guruge J."/>
            <person name="Turnbaugh P.J."/>
            <person name="Mahowald M."/>
            <person name="Liep D."/>
            <person name="Gordon J."/>
        </authorList>
    </citation>
    <scope>NUCLEOTIDE SEQUENCE</scope>
    <source>
        <strain evidence="13">DSM 15053</strain>
    </source>
</reference>
<dbReference type="InterPro" id="IPR000577">
    <property type="entry name" value="Carb_kinase_FGGY"/>
</dbReference>
<dbReference type="InterPro" id="IPR018483">
    <property type="entry name" value="Carb_kinase_FGGY_CS"/>
</dbReference>
<sequence>MACILGIDLGTSSVKSMLLDETEGVVKTASRSYTVSIPKSGFAEQDPETWWEAVKQTIRELKTDCPDQFCAIRAVGFSGQMHGLVLTGKKGEVLRPAILWLDQRSDRMAEQMHRELGMERMGEIFHNRAFSGFAFPSLLWVKEEEPEVFKKIHKILLPKDYIRLRMTGEWGTDASDASSACILRTGERDWAYDIIGRYGIPEDIFPDVHESEETAGCITPACAQETGLPAGIRVVYGSGDQPAQSIGNGAVREGLIISNIGTGGQISTYSGTDTYDRRLRLHTFCHALNRAYTIFGATLCSGMSMNWLKDKILGAGSFQELSEAAQETEPGSGGLIYLPYLTGERTPHMDAGASGMFFGMKLAHDRRDLIRAVMEGVVFSLKDSLQIFGEMGLRAERIIASGGGAASPVWLQIQADILEKEICVCSVKEQACLGACIVAGAGTGMLESVSEGVSRYVSFREDTYEPREKLQEMYREMHRKYQKLYEHTRDLMR</sequence>
<name>C0C311_9FIRM</name>
<reference evidence="13" key="1">
    <citation type="submission" date="2009-02" db="EMBL/GenBank/DDBJ databases">
        <authorList>
            <person name="Fulton L."/>
            <person name="Clifton S."/>
            <person name="Fulton B."/>
            <person name="Xu J."/>
            <person name="Minx P."/>
            <person name="Pepin K.H."/>
            <person name="Johnson M."/>
            <person name="Bhonagiri V."/>
            <person name="Nash W.E."/>
            <person name="Mardis E.R."/>
            <person name="Wilson R.K."/>
        </authorList>
    </citation>
    <scope>NUCLEOTIDE SEQUENCE [LARGE SCALE GENOMIC DNA]</scope>
    <source>
        <strain evidence="13">DSM 15053</strain>
    </source>
</reference>
<evidence type="ECO:0000256" key="4">
    <source>
        <dbReference type="ARBA" id="ARBA00022741"/>
    </source>
</evidence>
<evidence type="ECO:0000256" key="8">
    <source>
        <dbReference type="HAMAP-Rule" id="MF_02220"/>
    </source>
</evidence>
<organism evidence="13 14">
    <name type="scientific">[Clostridium] hylemonae DSM 15053</name>
    <dbReference type="NCBI Taxonomy" id="553973"/>
    <lineage>
        <taxon>Bacteria</taxon>
        <taxon>Bacillati</taxon>
        <taxon>Bacillota</taxon>
        <taxon>Clostridia</taxon>
        <taxon>Lachnospirales</taxon>
        <taxon>Lachnospiraceae</taxon>
    </lineage>
</organism>
<comment type="caution">
    <text evidence="13">The sequence shown here is derived from an EMBL/GenBank/DDBJ whole genome shotgun (WGS) entry which is preliminary data.</text>
</comment>
<dbReference type="GO" id="GO:0042732">
    <property type="term" value="P:D-xylose metabolic process"/>
    <property type="evidence" value="ECO:0007669"/>
    <property type="project" value="UniProtKB-KW"/>
</dbReference>
<evidence type="ECO:0000259" key="11">
    <source>
        <dbReference type="Pfam" id="PF00370"/>
    </source>
</evidence>
<dbReference type="NCBIfam" id="TIGR01312">
    <property type="entry name" value="XylB"/>
    <property type="match status" value="1"/>
</dbReference>
<dbReference type="EMBL" id="ABYI02000024">
    <property type="protein sequence ID" value="EEG73522.1"/>
    <property type="molecule type" value="Genomic_DNA"/>
</dbReference>
<dbReference type="HOGENOM" id="CLU_009281_3_0_9"/>
<feature type="domain" description="Carbohydrate kinase FGGY C-terminal" evidence="12">
    <location>
        <begin position="280"/>
        <end position="441"/>
    </location>
</feature>
<dbReference type="SUPFAM" id="SSF53067">
    <property type="entry name" value="Actin-like ATPase domain"/>
    <property type="match status" value="2"/>
</dbReference>
<dbReference type="GO" id="GO:0004856">
    <property type="term" value="F:D-xylulokinase activity"/>
    <property type="evidence" value="ECO:0007669"/>
    <property type="project" value="UniProtKB-UniRule"/>
</dbReference>
<proteinExistence type="inferred from homology"/>
<dbReference type="InterPro" id="IPR050406">
    <property type="entry name" value="FGGY_Carb_Kinase"/>
</dbReference>
<dbReference type="OrthoDB" id="9805576at2"/>
<keyword evidence="2 8" id="KW-0859">Xylose metabolism</keyword>
<gene>
    <name evidence="8 10 13" type="primary">xylB</name>
    <name evidence="13" type="ORF">CLOHYLEM_06468</name>
</gene>
<keyword evidence="4 8" id="KW-0547">Nucleotide-binding</keyword>
<evidence type="ECO:0000256" key="2">
    <source>
        <dbReference type="ARBA" id="ARBA00022629"/>
    </source>
</evidence>
<accession>C0C311</accession>
<evidence type="ECO:0000256" key="7">
    <source>
        <dbReference type="ARBA" id="ARBA00023277"/>
    </source>
</evidence>
<dbReference type="PANTHER" id="PTHR43095:SF5">
    <property type="entry name" value="XYLULOSE KINASE"/>
    <property type="match status" value="1"/>
</dbReference>
<dbReference type="CDD" id="cd07808">
    <property type="entry name" value="ASKHA_NBD_FGGY_EcXK-like"/>
    <property type="match status" value="1"/>
</dbReference>
<dbReference type="InterPro" id="IPR018484">
    <property type="entry name" value="FGGY_N"/>
</dbReference>
<dbReference type="RefSeq" id="WP_006443827.1">
    <property type="nucleotide sequence ID" value="NZ_CP036524.1"/>
</dbReference>
<dbReference type="Pfam" id="PF02782">
    <property type="entry name" value="FGGY_C"/>
    <property type="match status" value="1"/>
</dbReference>
<feature type="site" description="Important for activity" evidence="8">
    <location>
        <position position="8"/>
    </location>
</feature>
<evidence type="ECO:0000256" key="10">
    <source>
        <dbReference type="RuleBase" id="RU364073"/>
    </source>
</evidence>
<dbReference type="eggNOG" id="COG1070">
    <property type="taxonomic scope" value="Bacteria"/>
</dbReference>
<evidence type="ECO:0000256" key="1">
    <source>
        <dbReference type="ARBA" id="ARBA00009156"/>
    </source>
</evidence>
<comment type="similarity">
    <text evidence="1 8 9">Belongs to the FGGY kinase family.</text>
</comment>
<keyword evidence="7 8" id="KW-0119">Carbohydrate metabolism</keyword>
<evidence type="ECO:0000313" key="13">
    <source>
        <dbReference type="EMBL" id="EEG73522.1"/>
    </source>
</evidence>
<dbReference type="PANTHER" id="PTHR43095">
    <property type="entry name" value="SUGAR KINASE"/>
    <property type="match status" value="1"/>
</dbReference>
<dbReference type="GO" id="GO:0005524">
    <property type="term" value="F:ATP binding"/>
    <property type="evidence" value="ECO:0007669"/>
    <property type="project" value="UniProtKB-UniRule"/>
</dbReference>
<keyword evidence="14" id="KW-1185">Reference proteome</keyword>
<keyword evidence="5 8" id="KW-0418">Kinase</keyword>
<dbReference type="Proteomes" id="UP000004893">
    <property type="component" value="Unassembled WGS sequence"/>
</dbReference>
<dbReference type="STRING" id="553973.CLOHYLEM_06468"/>
<evidence type="ECO:0000313" key="14">
    <source>
        <dbReference type="Proteomes" id="UP000004893"/>
    </source>
</evidence>
<dbReference type="EC" id="2.7.1.17" evidence="8 10"/>
<protein>
    <recommendedName>
        <fullName evidence="8 10">Xylulose kinase</fullName>
        <shortName evidence="8 10">Xylulokinase</shortName>
        <ecNumber evidence="8 10">2.7.1.17</ecNumber>
    </recommendedName>
</protein>
<feature type="active site" description="Proton acceptor" evidence="8">
    <location>
        <position position="240"/>
    </location>
</feature>
<dbReference type="InterPro" id="IPR006000">
    <property type="entry name" value="Xylulokinase"/>
</dbReference>
<feature type="domain" description="Carbohydrate kinase FGGY N-terminal" evidence="11">
    <location>
        <begin position="4"/>
        <end position="247"/>
    </location>
</feature>
<evidence type="ECO:0000256" key="6">
    <source>
        <dbReference type="ARBA" id="ARBA00022840"/>
    </source>
</evidence>
<dbReference type="PROSITE" id="PS00445">
    <property type="entry name" value="FGGY_KINASES_2"/>
    <property type="match status" value="1"/>
</dbReference>
<dbReference type="InterPro" id="IPR043129">
    <property type="entry name" value="ATPase_NBD"/>
</dbReference>
<dbReference type="HAMAP" id="MF_02220">
    <property type="entry name" value="XylB"/>
    <property type="match status" value="1"/>
</dbReference>